<dbReference type="GO" id="GO:0061630">
    <property type="term" value="F:ubiquitin protein ligase activity"/>
    <property type="evidence" value="ECO:0007669"/>
    <property type="project" value="InterPro"/>
</dbReference>
<dbReference type="InParanoid" id="A0A1X7VJL0"/>
<dbReference type="PANTHER" id="PTHR44080:SF6">
    <property type="entry name" value="CHROMOSOME UNDETERMINED SCAFFOLD_30, WHOLE GENOME SHOTGUN SEQUENCE"/>
    <property type="match status" value="1"/>
</dbReference>
<dbReference type="AlphaFoldDB" id="A0A1X7VJL0"/>
<accession>A0A1X7VJL0</accession>
<organism evidence="4">
    <name type="scientific">Amphimedon queenslandica</name>
    <name type="common">Sponge</name>
    <dbReference type="NCBI Taxonomy" id="400682"/>
    <lineage>
        <taxon>Eukaryota</taxon>
        <taxon>Metazoa</taxon>
        <taxon>Porifera</taxon>
        <taxon>Demospongiae</taxon>
        <taxon>Heteroscleromorpha</taxon>
        <taxon>Haplosclerida</taxon>
        <taxon>Niphatidae</taxon>
        <taxon>Amphimedon</taxon>
    </lineage>
</organism>
<dbReference type="PANTHER" id="PTHR44080">
    <property type="entry name" value="E3 UBIQUITIN-PROTEIN LIGASE COP1"/>
    <property type="match status" value="1"/>
</dbReference>
<keyword evidence="2" id="KW-0677">Repeat</keyword>
<dbReference type="InterPro" id="IPR015943">
    <property type="entry name" value="WD40/YVTN_repeat-like_dom_sf"/>
</dbReference>
<dbReference type="OrthoDB" id="273771at2759"/>
<dbReference type="InterPro" id="IPR042755">
    <property type="entry name" value="COP1"/>
</dbReference>
<evidence type="ECO:0000256" key="2">
    <source>
        <dbReference type="ARBA" id="ARBA00022737"/>
    </source>
</evidence>
<dbReference type="STRING" id="400682.A0A1X7VJL0"/>
<keyword evidence="1 3" id="KW-0853">WD repeat</keyword>
<dbReference type="EnsemblMetazoa" id="Aqu2.1.40541_001">
    <property type="protein sequence ID" value="Aqu2.1.40541_001"/>
    <property type="gene ID" value="Aqu2.1.40541"/>
</dbReference>
<feature type="repeat" description="WD" evidence="3">
    <location>
        <begin position="81"/>
        <end position="121"/>
    </location>
</feature>
<protein>
    <submittedName>
        <fullName evidence="4">Uncharacterized protein</fullName>
    </submittedName>
</protein>
<dbReference type="PROSITE" id="PS50082">
    <property type="entry name" value="WD_REPEATS_2"/>
    <property type="match status" value="1"/>
</dbReference>
<dbReference type="SMART" id="SM00320">
    <property type="entry name" value="WD40"/>
    <property type="match status" value="3"/>
</dbReference>
<proteinExistence type="predicted"/>
<evidence type="ECO:0000256" key="3">
    <source>
        <dbReference type="PROSITE-ProRule" id="PRU00221"/>
    </source>
</evidence>
<dbReference type="InterPro" id="IPR001680">
    <property type="entry name" value="WD40_rpt"/>
</dbReference>
<evidence type="ECO:0000256" key="1">
    <source>
        <dbReference type="ARBA" id="ARBA00022574"/>
    </source>
</evidence>
<reference evidence="4" key="1">
    <citation type="submission" date="2017-05" db="UniProtKB">
        <authorList>
            <consortium name="EnsemblMetazoa"/>
        </authorList>
    </citation>
    <scope>IDENTIFICATION</scope>
</reference>
<dbReference type="InterPro" id="IPR019775">
    <property type="entry name" value="WD40_repeat_CS"/>
</dbReference>
<evidence type="ECO:0000313" key="4">
    <source>
        <dbReference type="EnsemblMetazoa" id="Aqu2.1.40541_001"/>
    </source>
</evidence>
<dbReference type="SUPFAM" id="SSF50978">
    <property type="entry name" value="WD40 repeat-like"/>
    <property type="match status" value="1"/>
</dbReference>
<dbReference type="PROSITE" id="PS00678">
    <property type="entry name" value="WD_REPEATS_1"/>
    <property type="match status" value="1"/>
</dbReference>
<sequence length="204" mass="22763">MAHELLDLLGISKNLLFLAQLMEQYVHDLANRHSHLCLNLCAGVCGVHFTPFSPHFLAFGMTRGKFYVYDIRKTSTTIIEAKAHIKTVSNALFVSDFKLLTVGMDNTAKLWDLHKTVCTNTYEDSTHETCFVGVDSLRDYVVLGGEDNSVRVYKKHDSKSIVTKRLHPSSTYVCGCALVAIEELIELIAAGNQGHVVYLKLDTV</sequence>
<dbReference type="Gene3D" id="2.130.10.10">
    <property type="entry name" value="YVTN repeat-like/Quinoprotein amine dehydrogenase"/>
    <property type="match status" value="1"/>
</dbReference>
<name>A0A1X7VJL0_AMPQE</name>
<dbReference type="InterPro" id="IPR036322">
    <property type="entry name" value="WD40_repeat_dom_sf"/>
</dbReference>